<sequence length="538" mass="60622">MSINNLTTTGFPIWSSFICSQNLTAITVETLKRGKNVNNGTETTDEATLLPNSYISTTDTNSLTTGDWTLTTGVWPCYIFNNSNKDYKFIPGIVDQLIIVALVEGNQSSVDNGLLFGIFDDIRPLNVVEPFNAGIPSVNTYTFTLTERIDVNNKEHLYFTVNKQNLHSVTFANGSIAARFLYSPDTYLAVKYVERPQYTIYDLIGATGGNLTYLIALWILLFGRGKYKSWGLVHRYILRNSPDAHKKDDTDRLLDIPYYSSKEKPFFGNNDNFNGENNDNDNDKNKKKNKKKMVDLESQIALSTFTLLPTVTQSNQPQQQRYCYSDQSEPSSATSTFYFNTTGTPTFCGKGGGIGIKKLGEFTDREITKKINKVVDEKFWFLEQTMSRHYLSGFRLRRYDSDLRKLKHKSGYYEDDDEYNAANNVKNNNLENNLEKKNNNEIKPSHSCPVIKLKPVNPEGKRKLKQIEPKNKLGNLKNSQNLEDQISISDPTTSDPTTSDPTTSDPTTSDPTTSDLTTTDLTTTTSDPTTSAAVRQLQ</sequence>
<feature type="transmembrane region" description="Helical" evidence="2">
    <location>
        <begin position="200"/>
        <end position="222"/>
    </location>
</feature>
<feature type="region of interest" description="Disordered" evidence="1">
    <location>
        <begin position="428"/>
        <end position="538"/>
    </location>
</feature>
<accession>A0A397HH90</accession>
<feature type="region of interest" description="Disordered" evidence="1">
    <location>
        <begin position="265"/>
        <end position="290"/>
    </location>
</feature>
<evidence type="ECO:0000256" key="2">
    <source>
        <dbReference type="SAM" id="Phobius"/>
    </source>
</evidence>
<organism evidence="3 4">
    <name type="scientific">Diversispora epigaea</name>
    <dbReference type="NCBI Taxonomy" id="1348612"/>
    <lineage>
        <taxon>Eukaryota</taxon>
        <taxon>Fungi</taxon>
        <taxon>Fungi incertae sedis</taxon>
        <taxon>Mucoromycota</taxon>
        <taxon>Glomeromycotina</taxon>
        <taxon>Glomeromycetes</taxon>
        <taxon>Diversisporales</taxon>
        <taxon>Diversisporaceae</taxon>
        <taxon>Diversispora</taxon>
    </lineage>
</organism>
<gene>
    <name evidence="3" type="ORF">Glove_350g16</name>
</gene>
<evidence type="ECO:0000313" key="4">
    <source>
        <dbReference type="Proteomes" id="UP000266861"/>
    </source>
</evidence>
<dbReference type="EMBL" id="PQFF01000320">
    <property type="protein sequence ID" value="RHZ60936.1"/>
    <property type="molecule type" value="Genomic_DNA"/>
</dbReference>
<reference evidence="3 4" key="1">
    <citation type="submission" date="2018-08" db="EMBL/GenBank/DDBJ databases">
        <title>Genome and evolution of the arbuscular mycorrhizal fungus Diversispora epigaea (formerly Glomus versiforme) and its bacterial endosymbionts.</title>
        <authorList>
            <person name="Sun X."/>
            <person name="Fei Z."/>
            <person name="Harrison M."/>
        </authorList>
    </citation>
    <scope>NUCLEOTIDE SEQUENCE [LARGE SCALE GENOMIC DNA]</scope>
    <source>
        <strain evidence="3 4">IT104</strain>
    </source>
</reference>
<name>A0A397HH90_9GLOM</name>
<keyword evidence="2" id="KW-0812">Transmembrane</keyword>
<comment type="caution">
    <text evidence="3">The sequence shown here is derived from an EMBL/GenBank/DDBJ whole genome shotgun (WGS) entry which is preliminary data.</text>
</comment>
<feature type="compositionally biased region" description="Low complexity" evidence="1">
    <location>
        <begin position="489"/>
        <end position="531"/>
    </location>
</feature>
<keyword evidence="2" id="KW-0472">Membrane</keyword>
<evidence type="ECO:0000313" key="3">
    <source>
        <dbReference type="EMBL" id="RHZ60936.1"/>
    </source>
</evidence>
<dbReference type="Proteomes" id="UP000266861">
    <property type="component" value="Unassembled WGS sequence"/>
</dbReference>
<dbReference type="OrthoDB" id="5596129at2759"/>
<evidence type="ECO:0000256" key="1">
    <source>
        <dbReference type="SAM" id="MobiDB-lite"/>
    </source>
</evidence>
<keyword evidence="4" id="KW-1185">Reference proteome</keyword>
<proteinExistence type="predicted"/>
<dbReference type="AlphaFoldDB" id="A0A397HH90"/>
<feature type="compositionally biased region" description="Basic and acidic residues" evidence="1">
    <location>
        <begin position="433"/>
        <end position="444"/>
    </location>
</feature>
<protein>
    <submittedName>
        <fullName evidence="3">Uncharacterized protein</fullName>
    </submittedName>
</protein>
<feature type="compositionally biased region" description="Polar residues" evidence="1">
    <location>
        <begin position="476"/>
        <end position="488"/>
    </location>
</feature>
<feature type="compositionally biased region" description="Basic and acidic residues" evidence="1">
    <location>
        <begin position="459"/>
        <end position="471"/>
    </location>
</feature>
<keyword evidence="2" id="KW-1133">Transmembrane helix</keyword>